<protein>
    <submittedName>
        <fullName evidence="1">Uncharacterized protein</fullName>
    </submittedName>
</protein>
<name>A0ACB8S8K8_9AGAM</name>
<proteinExistence type="predicted"/>
<comment type="caution">
    <text evidence="1">The sequence shown here is derived from an EMBL/GenBank/DDBJ whole genome shotgun (WGS) entry which is preliminary data.</text>
</comment>
<dbReference type="EMBL" id="MU275842">
    <property type="protein sequence ID" value="KAI0052944.1"/>
    <property type="molecule type" value="Genomic_DNA"/>
</dbReference>
<dbReference type="Proteomes" id="UP000814033">
    <property type="component" value="Unassembled WGS sequence"/>
</dbReference>
<reference evidence="1" key="1">
    <citation type="submission" date="2021-02" db="EMBL/GenBank/DDBJ databases">
        <authorList>
            <consortium name="DOE Joint Genome Institute"/>
            <person name="Ahrendt S."/>
            <person name="Looney B.P."/>
            <person name="Miyauchi S."/>
            <person name="Morin E."/>
            <person name="Drula E."/>
            <person name="Courty P.E."/>
            <person name="Chicoki N."/>
            <person name="Fauchery L."/>
            <person name="Kohler A."/>
            <person name="Kuo A."/>
            <person name="Labutti K."/>
            <person name="Pangilinan J."/>
            <person name="Lipzen A."/>
            <person name="Riley R."/>
            <person name="Andreopoulos W."/>
            <person name="He G."/>
            <person name="Johnson J."/>
            <person name="Barry K.W."/>
            <person name="Grigoriev I.V."/>
            <person name="Nagy L."/>
            <person name="Hibbett D."/>
            <person name="Henrissat B."/>
            <person name="Matheny P.B."/>
            <person name="Labbe J."/>
            <person name="Martin F."/>
        </authorList>
    </citation>
    <scope>NUCLEOTIDE SEQUENCE</scope>
    <source>
        <strain evidence="1">FP105234-sp</strain>
    </source>
</reference>
<accession>A0ACB8S8K8</accession>
<organism evidence="1 2">
    <name type="scientific">Auriscalpium vulgare</name>
    <dbReference type="NCBI Taxonomy" id="40419"/>
    <lineage>
        <taxon>Eukaryota</taxon>
        <taxon>Fungi</taxon>
        <taxon>Dikarya</taxon>
        <taxon>Basidiomycota</taxon>
        <taxon>Agaricomycotina</taxon>
        <taxon>Agaricomycetes</taxon>
        <taxon>Russulales</taxon>
        <taxon>Auriscalpiaceae</taxon>
        <taxon>Auriscalpium</taxon>
    </lineage>
</organism>
<sequence>MALLTAVGIIISDDSERYRVIPPFPRATRSCFKIIRLKLPRRTRQQERLHARGHRHGSSISSAGVVDWCDMKPAGLPRLYTNGYVLQFVEVLRPSVHLILPTAKPRIADFTFLYTISNITPQIFLRFPQNIGMTRPDGARGAPYPLLLDRRHVHCSVPRKQQRLPYTIRSNPASRTYNTDLPRCSSSVIELTARPSILSYAQLPHPQHVSEQAKSFWTGSASS</sequence>
<evidence type="ECO:0000313" key="1">
    <source>
        <dbReference type="EMBL" id="KAI0052944.1"/>
    </source>
</evidence>
<gene>
    <name evidence="1" type="ORF">FA95DRAFT_1046714</name>
</gene>
<evidence type="ECO:0000313" key="2">
    <source>
        <dbReference type="Proteomes" id="UP000814033"/>
    </source>
</evidence>
<reference evidence="1" key="2">
    <citation type="journal article" date="2022" name="New Phytol.">
        <title>Evolutionary transition to the ectomycorrhizal habit in the genomes of a hyperdiverse lineage of mushroom-forming fungi.</title>
        <authorList>
            <person name="Looney B."/>
            <person name="Miyauchi S."/>
            <person name="Morin E."/>
            <person name="Drula E."/>
            <person name="Courty P.E."/>
            <person name="Kohler A."/>
            <person name="Kuo A."/>
            <person name="LaButti K."/>
            <person name="Pangilinan J."/>
            <person name="Lipzen A."/>
            <person name="Riley R."/>
            <person name="Andreopoulos W."/>
            <person name="He G."/>
            <person name="Johnson J."/>
            <person name="Nolan M."/>
            <person name="Tritt A."/>
            <person name="Barry K.W."/>
            <person name="Grigoriev I.V."/>
            <person name="Nagy L.G."/>
            <person name="Hibbett D."/>
            <person name="Henrissat B."/>
            <person name="Matheny P.B."/>
            <person name="Labbe J."/>
            <person name="Martin F.M."/>
        </authorList>
    </citation>
    <scope>NUCLEOTIDE SEQUENCE</scope>
    <source>
        <strain evidence="1">FP105234-sp</strain>
    </source>
</reference>
<keyword evidence="2" id="KW-1185">Reference proteome</keyword>